<name>A0A075MNM0_9ARCH</name>
<feature type="domain" description="CASTOR ACT" evidence="1">
    <location>
        <begin position="150"/>
        <end position="215"/>
    </location>
</feature>
<proteinExistence type="predicted"/>
<evidence type="ECO:0000313" key="2">
    <source>
        <dbReference type="EMBL" id="AIF82808.1"/>
    </source>
</evidence>
<dbReference type="RefSeq" id="WP_148699706.1">
    <property type="nucleotide sequence ID" value="NZ_CP007174.1"/>
</dbReference>
<accession>A0A075MNM0</accession>
<protein>
    <submittedName>
        <fullName evidence="2">Aspartate kinase</fullName>
        <ecNumber evidence="2">2.7.2.4</ecNumber>
    </submittedName>
</protein>
<evidence type="ECO:0000259" key="1">
    <source>
        <dbReference type="Pfam" id="PF13840"/>
    </source>
</evidence>
<evidence type="ECO:0000313" key="3">
    <source>
        <dbReference type="Proteomes" id="UP000028194"/>
    </source>
</evidence>
<keyword evidence="3" id="KW-1185">Reference proteome</keyword>
<dbReference type="HOGENOM" id="CLU_103221_0_0_2"/>
<dbReference type="AlphaFoldDB" id="A0A075MNM0"/>
<dbReference type="eggNOG" id="arCOG01806">
    <property type="taxonomic scope" value="Archaea"/>
</dbReference>
<sequence>MSVNEKSITNAVKEVVNNDLSFQDSLQRDYCNISALARIVKPQIDQMLGGKNTSVESIVTALKRSRRDYDVPERPIAAILAGSTVSVKTDVAKVSAAKSKKTIEKVAKSLTQNVDNFISVSESIMSITLVFDDVLLDDVKTMFAHDDVLEVEDDLAAIIVHSPEEIIKTPGCAIAFYNQLARRHINIEDTVSCYTDTIMLVRMDQVGKAFNALTDLISNSRKMPKKKHQHQQHR</sequence>
<dbReference type="OrthoDB" id="56543at2157"/>
<dbReference type="Proteomes" id="UP000028194">
    <property type="component" value="Chromosome"/>
</dbReference>
<dbReference type="Pfam" id="PF13840">
    <property type="entry name" value="ACT_7"/>
    <property type="match status" value="1"/>
</dbReference>
<dbReference type="STRING" id="1459636.NTE_00730"/>
<dbReference type="EC" id="2.7.2.4" evidence="2"/>
<dbReference type="GO" id="GO:0004072">
    <property type="term" value="F:aspartate kinase activity"/>
    <property type="evidence" value="ECO:0007669"/>
    <property type="project" value="UniProtKB-EC"/>
</dbReference>
<organism evidence="2 3">
    <name type="scientific">Candidatus Nitrososphaera evergladensis SR1</name>
    <dbReference type="NCBI Taxonomy" id="1459636"/>
    <lineage>
        <taxon>Archaea</taxon>
        <taxon>Nitrososphaerota</taxon>
        <taxon>Nitrososphaeria</taxon>
        <taxon>Nitrososphaerales</taxon>
        <taxon>Nitrososphaeraceae</taxon>
        <taxon>Nitrososphaera</taxon>
    </lineage>
</organism>
<dbReference type="KEGG" id="nev:NTE_00730"/>
<keyword evidence="2" id="KW-0418">Kinase</keyword>
<dbReference type="InterPro" id="IPR027795">
    <property type="entry name" value="CASTOR_ACT_dom"/>
</dbReference>
<dbReference type="EMBL" id="CP007174">
    <property type="protein sequence ID" value="AIF82808.1"/>
    <property type="molecule type" value="Genomic_DNA"/>
</dbReference>
<keyword evidence="2" id="KW-0808">Transferase</keyword>
<reference evidence="2 3" key="1">
    <citation type="journal article" date="2014" name="PLoS ONE">
        <title>Genome Sequence of Candidatus Nitrososphaera evergladensis from Group I.1b Enriched from Everglades Soil Reveals Novel Genomic Features of the Ammonia-Oxidizing Archaea.</title>
        <authorList>
            <person name="Zhalnina K.V."/>
            <person name="Dias R."/>
            <person name="Leonard M.T."/>
            <person name="Dorr de Quadros P."/>
            <person name="Camargo F.A."/>
            <person name="Drew J.C."/>
            <person name="Farmerie W.G."/>
            <person name="Daroub S.H."/>
            <person name="Triplett E.W."/>
        </authorList>
    </citation>
    <scope>NUCLEOTIDE SEQUENCE [LARGE SCALE GENOMIC DNA]</scope>
    <source>
        <strain evidence="2 3">SR1</strain>
    </source>
</reference>
<dbReference type="GeneID" id="41596582"/>
<gene>
    <name evidence="2" type="ORF">NTE_00730</name>
</gene>